<gene>
    <name evidence="1" type="ORF">QFC24_005901</name>
</gene>
<dbReference type="Proteomes" id="UP001234202">
    <property type="component" value="Unassembled WGS sequence"/>
</dbReference>
<evidence type="ECO:0000313" key="2">
    <source>
        <dbReference type="Proteomes" id="UP001234202"/>
    </source>
</evidence>
<name>A0ACC2X6C4_9TREE</name>
<organism evidence="1 2">
    <name type="scientific">Naganishia onofrii</name>
    <dbReference type="NCBI Taxonomy" id="1851511"/>
    <lineage>
        <taxon>Eukaryota</taxon>
        <taxon>Fungi</taxon>
        <taxon>Dikarya</taxon>
        <taxon>Basidiomycota</taxon>
        <taxon>Agaricomycotina</taxon>
        <taxon>Tremellomycetes</taxon>
        <taxon>Filobasidiales</taxon>
        <taxon>Filobasidiaceae</taxon>
        <taxon>Naganishia</taxon>
    </lineage>
</organism>
<keyword evidence="2" id="KW-1185">Reference proteome</keyword>
<proteinExistence type="predicted"/>
<reference evidence="1" key="1">
    <citation type="submission" date="2023-04" db="EMBL/GenBank/DDBJ databases">
        <title>Draft Genome sequencing of Naganishia species isolated from polar environments using Oxford Nanopore Technology.</title>
        <authorList>
            <person name="Leo P."/>
            <person name="Venkateswaran K."/>
        </authorList>
    </citation>
    <scope>NUCLEOTIDE SEQUENCE</scope>
    <source>
        <strain evidence="1">DBVPG 5303</strain>
    </source>
</reference>
<evidence type="ECO:0000313" key="1">
    <source>
        <dbReference type="EMBL" id="KAJ9118935.1"/>
    </source>
</evidence>
<dbReference type="EMBL" id="JASBWV010000026">
    <property type="protein sequence ID" value="KAJ9118935.1"/>
    <property type="molecule type" value="Genomic_DNA"/>
</dbReference>
<comment type="caution">
    <text evidence="1">The sequence shown here is derived from an EMBL/GenBank/DDBJ whole genome shotgun (WGS) entry which is preliminary data.</text>
</comment>
<sequence length="688" mass="75533">MSRSSSISSTSGFVTPQGSILSLPLRDEDDAQANSGDTITQSADKVLHSLKAPVEVETRSVQNDSDSADTEVEAHATYLQQSSSTSTPEPFLEHLSSSSRSSLDASDRMEEELAELGIYDSELLGEDSSSESESGNNEDWEDLETGQHEPFGSLEANGNSKSKKKAKWREAEEEFRRGGNRSLAELVAPIILAHPLALLPIIPLLPYSFLPAGVAFFIPIFVATAGLSACAHVVVVYLSRYLKVTTFEDILQRATGRHGLVAGRAVQLTGILLICSAWLRGKPKSPALSLSMKSYCQYFRQLLLIPTFCNHESSGYFYPRFCFFRHTHVVARIPEYLVILLPLVIFLVIGRTTEIVKADGLAIVEPKMTLDADQLNDLATTLADMRKRSDPDVATNTVNAGTAITLIAVFFTPHIRTLPIHSTLIKTSRRWFPGAALSASGILVVLCLPFALVPYYLLAKEPSSDMPSLKDFGGLAGIFQVLQVGRTDTNGDRIIGKGFQTDNWLNFARVCMITLILHSIVLWVSQAKDVSLRALGIKREGRAKAQRWLSACFWLVVTGIACIDGGFSDRLEWLGAACVLSVGWLLPVFPSEKNPYHVVPDSSLAMLDVNGPEDTPLQDRNTTNSMGGSDIMQDPSTDLLLARKERQLQKRRSGRRMWQDLIVFLGILPMGMFTVLWCVGLTVGLVRA</sequence>
<accession>A0ACC2X6C4</accession>
<protein>
    <submittedName>
        <fullName evidence="1">Uncharacterized protein</fullName>
    </submittedName>
</protein>